<evidence type="ECO:0000256" key="1">
    <source>
        <dbReference type="ARBA" id="ARBA00004141"/>
    </source>
</evidence>
<keyword evidence="3 6" id="KW-0812">Transmembrane</keyword>
<keyword evidence="5 6" id="KW-0472">Membrane</keyword>
<feature type="compositionally biased region" description="Acidic residues" evidence="7">
    <location>
        <begin position="1"/>
        <end position="23"/>
    </location>
</feature>
<feature type="region of interest" description="Disordered" evidence="7">
    <location>
        <begin position="1"/>
        <end position="27"/>
    </location>
</feature>
<evidence type="ECO:0000313" key="10">
    <source>
        <dbReference type="Proteomes" id="UP000440578"/>
    </source>
</evidence>
<evidence type="ECO:0000256" key="4">
    <source>
        <dbReference type="ARBA" id="ARBA00022989"/>
    </source>
</evidence>
<dbReference type="OrthoDB" id="296386at2759"/>
<evidence type="ECO:0000256" key="2">
    <source>
        <dbReference type="ARBA" id="ARBA00009671"/>
    </source>
</evidence>
<evidence type="ECO:0000256" key="7">
    <source>
        <dbReference type="SAM" id="MobiDB-lite"/>
    </source>
</evidence>
<feature type="transmembrane region" description="Helical" evidence="6">
    <location>
        <begin position="546"/>
        <end position="565"/>
    </location>
</feature>
<dbReference type="InterPro" id="IPR049452">
    <property type="entry name" value="Anoctamin_TM"/>
</dbReference>
<dbReference type="EMBL" id="VIIS01001173">
    <property type="protein sequence ID" value="KAF0301301.1"/>
    <property type="molecule type" value="Genomic_DNA"/>
</dbReference>
<feature type="transmembrane region" description="Helical" evidence="6">
    <location>
        <begin position="367"/>
        <end position="390"/>
    </location>
</feature>
<evidence type="ECO:0000256" key="5">
    <source>
        <dbReference type="ARBA" id="ARBA00023136"/>
    </source>
</evidence>
<dbReference type="GO" id="GO:0005254">
    <property type="term" value="F:chloride channel activity"/>
    <property type="evidence" value="ECO:0007669"/>
    <property type="project" value="TreeGrafter"/>
</dbReference>
<evidence type="ECO:0000256" key="3">
    <source>
        <dbReference type="ARBA" id="ARBA00022692"/>
    </source>
</evidence>
<comment type="subcellular location">
    <subcellularLocation>
        <location evidence="1 6">Membrane</location>
        <topology evidence="1 6">Multi-pass membrane protein</topology>
    </subcellularLocation>
</comment>
<evidence type="ECO:0000313" key="9">
    <source>
        <dbReference type="EMBL" id="KAF0301301.1"/>
    </source>
</evidence>
<dbReference type="Pfam" id="PF04547">
    <property type="entry name" value="Anoctamin"/>
    <property type="match status" value="1"/>
</dbReference>
<sequence>MDSFEENLDEREEMEPTDTDDDIDIRGDPASLPPTLYVLELAAGVPAATVDWYISRVQGRRRTGGAELLVSAQPQLPGKGLVLHLTASRIKLLETAERMELRKKDRDGYLRDFTCAELDEFLGEGGVDGLLTMCEKQRIVLHELEHIRARSAEHQLPGYPSIQLFPGQSVTRLLLQEGIIAQLFPVHDTAELERLGKSWYAALFQRQPFEDIRAYFGESVALYFSFLGFYTTALCGPAALGLLQLVFSVDTLHEYALYSLFNMLWVTVFLEAWKRKCNELAYVWGVMDKTQMSFLEPRANHRGEMVRDEITGRYMPYYPRWKTLLKLYLVSIPVVVVCLFGSFYLMLVSFWAEEYLTLHRDQYGGNLAAVLIMLPSVIYSVVVLVLNQYYNKMTTFLTEWENHRTQKQFDYYRVIKLALFEFVNSFMSLFYIAFYIQDLEMLRGQLAVMLIIQQLVNNFQEALLPIVIRTTYSKVQEKVVTKLKEHKLTRKLFESRTLDAVDADDARVRVRTLEPDDPRVQDVSEQLQLEPYPDTSDDYLEMFVQFGYAFLFSSVFPMAAFWAVFNNLLEIRADAFKLCKVYQRPPAKSVRNIGAWMPAFEVLGFVAVFTNCALLCMSPALRSLAPGLTSVEWVVVFVLLEHTLLALKLTLTQVVPNVPYWIRKAIASHEYRVRQQLHRKRRRETRHRLSRRFSSKAAAVAAIQRPVSFQPDSGVRLRTH</sequence>
<keyword evidence="4 6" id="KW-1133">Transmembrane helix</keyword>
<dbReference type="GO" id="GO:0005886">
    <property type="term" value="C:plasma membrane"/>
    <property type="evidence" value="ECO:0007669"/>
    <property type="project" value="TreeGrafter"/>
</dbReference>
<keyword evidence="10" id="KW-1185">Reference proteome</keyword>
<evidence type="ECO:0000259" key="8">
    <source>
        <dbReference type="Pfam" id="PF04547"/>
    </source>
</evidence>
<feature type="transmembrane region" description="Helical" evidence="6">
    <location>
        <begin position="599"/>
        <end position="621"/>
    </location>
</feature>
<feature type="transmembrane region" description="Helical" evidence="6">
    <location>
        <begin position="327"/>
        <end position="347"/>
    </location>
</feature>
<evidence type="ECO:0000256" key="6">
    <source>
        <dbReference type="RuleBase" id="RU280814"/>
    </source>
</evidence>
<feature type="transmembrane region" description="Helical" evidence="6">
    <location>
        <begin position="411"/>
        <end position="436"/>
    </location>
</feature>
<feature type="transmembrane region" description="Helical" evidence="6">
    <location>
        <begin position="220"/>
        <end position="243"/>
    </location>
</feature>
<proteinExistence type="inferred from homology"/>
<dbReference type="InterPro" id="IPR007632">
    <property type="entry name" value="Anoctamin"/>
</dbReference>
<protein>
    <recommendedName>
        <fullName evidence="6">Anoctamin</fullName>
    </recommendedName>
</protein>
<feature type="domain" description="Anoctamin transmembrane" evidence="8">
    <location>
        <begin position="212"/>
        <end position="667"/>
    </location>
</feature>
<dbReference type="AlphaFoldDB" id="A0A6A4WH06"/>
<comment type="similarity">
    <text evidence="2 6">Belongs to the anoctamin family.</text>
</comment>
<name>A0A6A4WH06_AMPAM</name>
<reference evidence="9 10" key="1">
    <citation type="submission" date="2019-07" db="EMBL/GenBank/DDBJ databases">
        <title>Draft genome assembly of a fouling barnacle, Amphibalanus amphitrite (Darwin, 1854): The first reference genome for Thecostraca.</title>
        <authorList>
            <person name="Kim W."/>
        </authorList>
    </citation>
    <scope>NUCLEOTIDE SEQUENCE [LARGE SCALE GENOMIC DNA]</scope>
    <source>
        <strain evidence="9">SNU_AA5</strain>
        <tissue evidence="9">Soma without cirri and trophi</tissue>
    </source>
</reference>
<comment type="caution">
    <text evidence="6">Lacks conserved residue(s) required for the propagation of feature annotation.</text>
</comment>
<organism evidence="9 10">
    <name type="scientific">Amphibalanus amphitrite</name>
    <name type="common">Striped barnacle</name>
    <name type="synonym">Balanus amphitrite</name>
    <dbReference type="NCBI Taxonomy" id="1232801"/>
    <lineage>
        <taxon>Eukaryota</taxon>
        <taxon>Metazoa</taxon>
        <taxon>Ecdysozoa</taxon>
        <taxon>Arthropoda</taxon>
        <taxon>Crustacea</taxon>
        <taxon>Multicrustacea</taxon>
        <taxon>Cirripedia</taxon>
        <taxon>Thoracica</taxon>
        <taxon>Thoracicalcarea</taxon>
        <taxon>Balanomorpha</taxon>
        <taxon>Balanoidea</taxon>
        <taxon>Balanidae</taxon>
        <taxon>Amphibalaninae</taxon>
        <taxon>Amphibalanus</taxon>
    </lineage>
</organism>
<dbReference type="PANTHER" id="PTHR12308:SF74">
    <property type="entry name" value="ANOCTAMIN"/>
    <property type="match status" value="1"/>
</dbReference>
<dbReference type="Proteomes" id="UP000440578">
    <property type="component" value="Unassembled WGS sequence"/>
</dbReference>
<gene>
    <name evidence="9" type="primary">ano10_1</name>
    <name evidence="9" type="ORF">FJT64_026310</name>
</gene>
<dbReference type="PANTHER" id="PTHR12308">
    <property type="entry name" value="ANOCTAMIN"/>
    <property type="match status" value="1"/>
</dbReference>
<feature type="transmembrane region" description="Helical" evidence="6">
    <location>
        <begin position="255"/>
        <end position="273"/>
    </location>
</feature>
<accession>A0A6A4WH06</accession>
<comment type="caution">
    <text evidence="9">The sequence shown here is derived from an EMBL/GenBank/DDBJ whole genome shotgun (WGS) entry which is preliminary data.</text>
</comment>